<dbReference type="Proteomes" id="UP000221359">
    <property type="component" value="Segment"/>
</dbReference>
<sequence>MTSSISVFAFFMSFFVTSSLVFLVHRKMTAIAVRNENRQIQRQLELEKYEEAKMYMTDEEVEWIHKHEDLSKQQF</sequence>
<proteinExistence type="predicted"/>
<gene>
    <name evidence="2" type="ORF">GMA2_5</name>
</gene>
<keyword evidence="1" id="KW-1133">Transmembrane helix</keyword>
<evidence type="ECO:0000313" key="3">
    <source>
        <dbReference type="Proteomes" id="UP000221359"/>
    </source>
</evidence>
<name>A0A0K0N715_9CAUD</name>
<feature type="transmembrane region" description="Helical" evidence="1">
    <location>
        <begin position="6"/>
        <end position="24"/>
    </location>
</feature>
<dbReference type="EMBL" id="KR063281">
    <property type="protein sequence ID" value="AKJ72543.1"/>
    <property type="molecule type" value="Genomic_DNA"/>
</dbReference>
<evidence type="ECO:0000256" key="1">
    <source>
        <dbReference type="SAM" id="Phobius"/>
    </source>
</evidence>
<protein>
    <submittedName>
        <fullName evidence="2">Uncharacterized protein</fullName>
    </submittedName>
</protein>
<accession>A0A0K0N715</accession>
<organism evidence="2 3">
    <name type="scientific">Gordonia phage GMA2</name>
    <dbReference type="NCBI Taxonomy" id="1647283"/>
    <lineage>
        <taxon>Viruses</taxon>
        <taxon>Duplodnaviria</taxon>
        <taxon>Heunggongvirae</taxon>
        <taxon>Uroviricota</taxon>
        <taxon>Caudoviricetes</taxon>
        <taxon>Gimaduovirus</taxon>
        <taxon>Gimaduovirus GMA2</taxon>
    </lineage>
</organism>
<evidence type="ECO:0000313" key="2">
    <source>
        <dbReference type="EMBL" id="AKJ72543.1"/>
    </source>
</evidence>
<keyword evidence="1" id="KW-0812">Transmembrane</keyword>
<reference evidence="2 3" key="1">
    <citation type="journal article" date="2015" name="PLoS ONE">
        <title>Lysis to Kill: Evaluation of the Lytic Abilities, and Genomics of Nine Bacteriophages Infective for Gordonia spp. and Their Potential Use in Activated Sludge Foam Biocontrol.</title>
        <authorList>
            <person name="Dyson Z.A."/>
            <person name="Tucci J."/>
            <person name="Seviour R.J."/>
            <person name="Petrovski S."/>
        </authorList>
    </citation>
    <scope>NUCLEOTIDE SEQUENCE [LARGE SCALE GENOMIC DNA]</scope>
</reference>
<keyword evidence="3" id="KW-1185">Reference proteome</keyword>
<keyword evidence="1" id="KW-0472">Membrane</keyword>